<proteinExistence type="predicted"/>
<feature type="signal peptide" evidence="1">
    <location>
        <begin position="1"/>
        <end position="26"/>
    </location>
</feature>
<feature type="chain" id="PRO_5047149526" description="Lipoprotein" evidence="1">
    <location>
        <begin position="27"/>
        <end position="162"/>
    </location>
</feature>
<gene>
    <name evidence="2" type="ORF">ACIGW0_28645</name>
</gene>
<evidence type="ECO:0000313" key="3">
    <source>
        <dbReference type="Proteomes" id="UP001614391"/>
    </source>
</evidence>
<accession>A0ABW8D0C1</accession>
<dbReference type="EMBL" id="JBITYT010000016">
    <property type="protein sequence ID" value="MFI9123310.1"/>
    <property type="molecule type" value="Genomic_DNA"/>
</dbReference>
<organism evidence="2 3">
    <name type="scientific">Streptomyces bikiniensis</name>
    <dbReference type="NCBI Taxonomy" id="1896"/>
    <lineage>
        <taxon>Bacteria</taxon>
        <taxon>Bacillati</taxon>
        <taxon>Actinomycetota</taxon>
        <taxon>Actinomycetes</taxon>
        <taxon>Kitasatosporales</taxon>
        <taxon>Streptomycetaceae</taxon>
        <taxon>Streptomyces</taxon>
    </lineage>
</organism>
<keyword evidence="1" id="KW-0732">Signal</keyword>
<dbReference type="RefSeq" id="WP_399620418.1">
    <property type="nucleotide sequence ID" value="NZ_JBITYT010000016.1"/>
</dbReference>
<evidence type="ECO:0000256" key="1">
    <source>
        <dbReference type="SAM" id="SignalP"/>
    </source>
</evidence>
<dbReference type="PROSITE" id="PS51257">
    <property type="entry name" value="PROKAR_LIPOPROTEIN"/>
    <property type="match status" value="1"/>
</dbReference>
<name>A0ABW8D0C1_STRBI</name>
<evidence type="ECO:0000313" key="2">
    <source>
        <dbReference type="EMBL" id="MFI9123310.1"/>
    </source>
</evidence>
<keyword evidence="3" id="KW-1185">Reference proteome</keyword>
<evidence type="ECO:0008006" key="4">
    <source>
        <dbReference type="Google" id="ProtNLM"/>
    </source>
</evidence>
<sequence>MPIRRTPLAATAAAALLLSGCTVPIAGVAGVTVGEDGSPVGVIAMCKEHVDGATLHTDAEDPEAQKDMGAWNHDAPITGLTTWPLSSPGDGWTVAKPFGRLVPGQAYRLYGWTEDDSWSTAAVSFTTKDLEKLTPGQVWYEPGDEGRTVPLDDFRTKACEEA</sequence>
<protein>
    <recommendedName>
        <fullName evidence="4">Lipoprotein</fullName>
    </recommendedName>
</protein>
<comment type="caution">
    <text evidence="2">The sequence shown here is derived from an EMBL/GenBank/DDBJ whole genome shotgun (WGS) entry which is preliminary data.</text>
</comment>
<dbReference type="Proteomes" id="UP001614391">
    <property type="component" value="Unassembled WGS sequence"/>
</dbReference>
<reference evidence="2 3" key="1">
    <citation type="submission" date="2024-10" db="EMBL/GenBank/DDBJ databases">
        <title>The Natural Products Discovery Center: Release of the First 8490 Sequenced Strains for Exploring Actinobacteria Biosynthetic Diversity.</title>
        <authorList>
            <person name="Kalkreuter E."/>
            <person name="Kautsar S.A."/>
            <person name="Yang D."/>
            <person name="Bader C.D."/>
            <person name="Teijaro C.N."/>
            <person name="Fluegel L."/>
            <person name="Davis C.M."/>
            <person name="Simpson J.R."/>
            <person name="Lauterbach L."/>
            <person name="Steele A.D."/>
            <person name="Gui C."/>
            <person name="Meng S."/>
            <person name="Li G."/>
            <person name="Viehrig K."/>
            <person name="Ye F."/>
            <person name="Su P."/>
            <person name="Kiefer A.F."/>
            <person name="Nichols A."/>
            <person name="Cepeda A.J."/>
            <person name="Yan W."/>
            <person name="Fan B."/>
            <person name="Jiang Y."/>
            <person name="Adhikari A."/>
            <person name="Zheng C.-J."/>
            <person name="Schuster L."/>
            <person name="Cowan T.M."/>
            <person name="Smanski M.J."/>
            <person name="Chevrette M.G."/>
            <person name="De Carvalho L.P.S."/>
            <person name="Shen B."/>
        </authorList>
    </citation>
    <scope>NUCLEOTIDE SEQUENCE [LARGE SCALE GENOMIC DNA]</scope>
    <source>
        <strain evidence="2 3">NPDC053346</strain>
    </source>
</reference>